<accession>A0AA39INT1</accession>
<organism evidence="2 3">
    <name type="scientific">Steinernema hermaphroditum</name>
    <dbReference type="NCBI Taxonomy" id="289476"/>
    <lineage>
        <taxon>Eukaryota</taxon>
        <taxon>Metazoa</taxon>
        <taxon>Ecdysozoa</taxon>
        <taxon>Nematoda</taxon>
        <taxon>Chromadorea</taxon>
        <taxon>Rhabditida</taxon>
        <taxon>Tylenchina</taxon>
        <taxon>Panagrolaimomorpha</taxon>
        <taxon>Strongyloidoidea</taxon>
        <taxon>Steinernematidae</taxon>
        <taxon>Steinernema</taxon>
    </lineage>
</organism>
<evidence type="ECO:0000256" key="1">
    <source>
        <dbReference type="SAM" id="Phobius"/>
    </source>
</evidence>
<evidence type="ECO:0000313" key="3">
    <source>
        <dbReference type="Proteomes" id="UP001175271"/>
    </source>
</evidence>
<dbReference type="EMBL" id="JAUCMV010000001">
    <property type="protein sequence ID" value="KAK0427016.1"/>
    <property type="molecule type" value="Genomic_DNA"/>
</dbReference>
<comment type="caution">
    <text evidence="2">The sequence shown here is derived from an EMBL/GenBank/DDBJ whole genome shotgun (WGS) entry which is preliminary data.</text>
</comment>
<sequence length="286" mass="31448">MNAAKDVEVVVSSIFGIISGVICTPLLTRTAYLFYTHPDYRELNSYRLMAHHGVCYSLFGPLYVTLFIGILTDSDLGGVVIIASALIQALWQILLIITLSLAINRFSVIANIASMDYASKIVSVLGAAFGIAYFVILMTPLAGLQLHDGLALYDEAKPLSKVVEQVYAHACIATTSASLIVYIILFGYIAWKHVKYSLSHISKTEKLFAVKALMIALSQFSVECMFIFVRPAVHNNGWKWAGVVMLESSAMVILPLIILIIFGRNLKKQMFQGLSKTFKRQNGGSA</sequence>
<feature type="transmembrane region" description="Helical" evidence="1">
    <location>
        <begin position="78"/>
        <end position="103"/>
    </location>
</feature>
<feature type="transmembrane region" description="Helical" evidence="1">
    <location>
        <begin position="240"/>
        <end position="262"/>
    </location>
</feature>
<feature type="transmembrane region" description="Helical" evidence="1">
    <location>
        <begin position="166"/>
        <end position="188"/>
    </location>
</feature>
<reference evidence="2" key="1">
    <citation type="submission" date="2023-06" db="EMBL/GenBank/DDBJ databases">
        <title>Genomic analysis of the entomopathogenic nematode Steinernema hermaphroditum.</title>
        <authorList>
            <person name="Schwarz E.M."/>
            <person name="Heppert J.K."/>
            <person name="Baniya A."/>
            <person name="Schwartz H.T."/>
            <person name="Tan C.-H."/>
            <person name="Antoshechkin I."/>
            <person name="Sternberg P.W."/>
            <person name="Goodrich-Blair H."/>
            <person name="Dillman A.R."/>
        </authorList>
    </citation>
    <scope>NUCLEOTIDE SEQUENCE</scope>
    <source>
        <strain evidence="2">PS9179</strain>
        <tissue evidence="2">Whole animal</tissue>
    </source>
</reference>
<dbReference type="Proteomes" id="UP001175271">
    <property type="component" value="Unassembled WGS sequence"/>
</dbReference>
<name>A0AA39INT1_9BILA</name>
<feature type="transmembrane region" description="Helical" evidence="1">
    <location>
        <begin position="208"/>
        <end position="228"/>
    </location>
</feature>
<feature type="transmembrane region" description="Helical" evidence="1">
    <location>
        <begin position="12"/>
        <end position="32"/>
    </location>
</feature>
<dbReference type="AlphaFoldDB" id="A0AA39INT1"/>
<proteinExistence type="predicted"/>
<evidence type="ECO:0000313" key="2">
    <source>
        <dbReference type="EMBL" id="KAK0427016.1"/>
    </source>
</evidence>
<evidence type="ECO:0008006" key="4">
    <source>
        <dbReference type="Google" id="ProtNLM"/>
    </source>
</evidence>
<keyword evidence="1" id="KW-1133">Transmembrane helix</keyword>
<keyword evidence="1" id="KW-0472">Membrane</keyword>
<gene>
    <name evidence="2" type="ORF">QR680_010019</name>
</gene>
<feature type="transmembrane region" description="Helical" evidence="1">
    <location>
        <begin position="53"/>
        <end position="72"/>
    </location>
</feature>
<protein>
    <recommendedName>
        <fullName evidence="4">7TM GPCR serpentine receptor class x (Srx) domain-containing protein</fullName>
    </recommendedName>
</protein>
<feature type="transmembrane region" description="Helical" evidence="1">
    <location>
        <begin position="124"/>
        <end position="146"/>
    </location>
</feature>
<keyword evidence="1" id="KW-0812">Transmembrane</keyword>
<keyword evidence="3" id="KW-1185">Reference proteome</keyword>